<name>A0AAN7TB88_9PEZI</name>
<feature type="compositionally biased region" description="Polar residues" evidence="1">
    <location>
        <begin position="61"/>
        <end position="74"/>
    </location>
</feature>
<feature type="region of interest" description="Disordered" evidence="1">
    <location>
        <begin position="541"/>
        <end position="597"/>
    </location>
</feature>
<accession>A0AAN7TB88</accession>
<proteinExistence type="predicted"/>
<feature type="compositionally biased region" description="Polar residues" evidence="1">
    <location>
        <begin position="25"/>
        <end position="45"/>
    </location>
</feature>
<feature type="compositionally biased region" description="Polar residues" evidence="1">
    <location>
        <begin position="379"/>
        <end position="410"/>
    </location>
</feature>
<gene>
    <name evidence="2" type="ORF">LTR62_008128</name>
</gene>
<feature type="region of interest" description="Disordered" evidence="1">
    <location>
        <begin position="25"/>
        <end position="76"/>
    </location>
</feature>
<evidence type="ECO:0000313" key="3">
    <source>
        <dbReference type="Proteomes" id="UP001310890"/>
    </source>
</evidence>
<feature type="region of interest" description="Disordered" evidence="1">
    <location>
        <begin position="91"/>
        <end position="113"/>
    </location>
</feature>
<organism evidence="2 3">
    <name type="scientific">Meristemomyces frigidus</name>
    <dbReference type="NCBI Taxonomy" id="1508187"/>
    <lineage>
        <taxon>Eukaryota</taxon>
        <taxon>Fungi</taxon>
        <taxon>Dikarya</taxon>
        <taxon>Ascomycota</taxon>
        <taxon>Pezizomycotina</taxon>
        <taxon>Dothideomycetes</taxon>
        <taxon>Dothideomycetidae</taxon>
        <taxon>Mycosphaerellales</taxon>
        <taxon>Teratosphaeriaceae</taxon>
        <taxon>Meristemomyces</taxon>
    </lineage>
</organism>
<evidence type="ECO:0000256" key="1">
    <source>
        <dbReference type="SAM" id="MobiDB-lite"/>
    </source>
</evidence>
<feature type="compositionally biased region" description="Polar residues" evidence="1">
    <location>
        <begin position="94"/>
        <end position="107"/>
    </location>
</feature>
<evidence type="ECO:0000313" key="2">
    <source>
        <dbReference type="EMBL" id="KAK5108637.1"/>
    </source>
</evidence>
<dbReference type="Proteomes" id="UP001310890">
    <property type="component" value="Unassembled WGS sequence"/>
</dbReference>
<feature type="region of interest" description="Disordered" evidence="1">
    <location>
        <begin position="329"/>
        <end position="454"/>
    </location>
</feature>
<dbReference type="EMBL" id="JAVRRL010000081">
    <property type="protein sequence ID" value="KAK5108637.1"/>
    <property type="molecule type" value="Genomic_DNA"/>
</dbReference>
<feature type="region of interest" description="Disordered" evidence="1">
    <location>
        <begin position="211"/>
        <end position="240"/>
    </location>
</feature>
<reference evidence="2" key="1">
    <citation type="submission" date="2023-08" db="EMBL/GenBank/DDBJ databases">
        <title>Black Yeasts Isolated from many extreme environments.</title>
        <authorList>
            <person name="Coleine C."/>
            <person name="Stajich J.E."/>
            <person name="Selbmann L."/>
        </authorList>
    </citation>
    <scope>NUCLEOTIDE SEQUENCE</scope>
    <source>
        <strain evidence="2">CCFEE 5401</strain>
    </source>
</reference>
<protein>
    <submittedName>
        <fullName evidence="2">Uncharacterized protein</fullName>
    </submittedName>
</protein>
<dbReference type="AlphaFoldDB" id="A0AAN7TB88"/>
<comment type="caution">
    <text evidence="2">The sequence shown here is derived from an EMBL/GenBank/DDBJ whole genome shotgun (WGS) entry which is preliminary data.</text>
</comment>
<sequence>MSERSKAPEGAMPRKKASFLLQHLTALTSGKSQKTEQIPANTTKVQKGREDGIGSNAKAPTKSQHGVTTTNVTTYEDHSPRHIVKVTTVDDKSLQASPSQQVSSPRNTGFKARTPTLKEAPVPAITRTHGHPLATTAMNTRLPSASPLFEPLDLKSRTPSIAPQATTKVREIHVLEQPEPSKMRKTTGTPAVKAPASAAPAIVGTIKSKCAPQPSVKAKDAPSPRRISTPRAPVPTVVIKPPPRITPRNIPWDDKETLHLWEAYWDSDFQPINREKTDLLRSHAHTAWRKSNWYGTVHRPWVVLNDHMAEIQESGETLADLRKRVEDGEAAGKFPQPPPPPDESNEIVPTHTTGKAVPTRKKSKSKLGNDSPAVAAEAATTSRSVANAGKSSNMSTAMGSKSSALSGQKSRNLETMLVSGSTGTADVLPSKSATKRSLPIDHAEAPSASATKRVKAPAPVAKIVREASDTANEVALQTTTIDKEQKQYTRVDINADPDGEYHHVGNGWYPKGPEACTEGDDDRHKTYRKDYVDAHPEQLFHHTGNGWWKRGGKISSQPHTREHDSPQLHGSRPRKSERAISRTTSTNPTDSDEDGNRRTYTQEYVIAHPGEKFYHTGNRFYKRGVKPQVGMQIQAGLNGSEHQPSLLSRARQAPPTLDKEAINRAAAMPLSPDEIRKELATAAYAAHARGLLRRHCRDVIGMDMKLFDEVVRKYDEALLQRVTVEDPVFFARWEMVGRRSRMSEGGVVVAGGEGNDGKA</sequence>